<dbReference type="KEGG" id="ess:ATZ33_02230"/>
<dbReference type="PROSITE" id="PS51257">
    <property type="entry name" value="PROKAR_LIPOPROTEIN"/>
    <property type="match status" value="1"/>
</dbReference>
<sequence length="298" mass="34107">MKNWVRVVSLLSFVLFIFSGCGNQKQQVKQKEQVDWPFYEIRSDNQTVGYLLGTIHFGKKEMYPFPDEIIEAIHSSSEVVSEVTFASFDSPTTAALSQKAMAKKPHIMTDLTVDEKERLSQKLASYNFKLEDVKDLNYFGLLSMLQGQYVTTNDFLQGVNINVGNEVSKSKIKNTGFETVAEQYQLMNEATMDVTKKSSWIEDIPELSDAITENEKLLTMYISGELEENFDTVFQANQYEGFKEIILEKRNLNWLQKLKEKLPNQKQTFIIVGAGHLYGKTGLIALLENEEYTVNKIE</sequence>
<dbReference type="Pfam" id="PF01963">
    <property type="entry name" value="TraB_PrgY_gumN"/>
    <property type="match status" value="1"/>
</dbReference>
<evidence type="ECO:0008006" key="5">
    <source>
        <dbReference type="Google" id="ProtNLM"/>
    </source>
</evidence>
<evidence type="ECO:0000313" key="2">
    <source>
        <dbReference type="EMBL" id="OJG93214.1"/>
    </source>
</evidence>
<reference evidence="2 4" key="1">
    <citation type="submission" date="2014-12" db="EMBL/GenBank/DDBJ databases">
        <title>Draft genome sequences of 29 type strains of Enterococci.</title>
        <authorList>
            <person name="Zhong Z."/>
            <person name="Sun Z."/>
            <person name="Liu W."/>
            <person name="Zhang W."/>
            <person name="Zhang H."/>
        </authorList>
    </citation>
    <scope>NUCLEOTIDE SEQUENCE [LARGE SCALE GENOMIC DNA]</scope>
    <source>
        <strain evidence="2 4">DSM 22801</strain>
    </source>
</reference>
<dbReference type="PANTHER" id="PTHR40590">
    <property type="entry name" value="CYTOPLASMIC PROTEIN-RELATED"/>
    <property type="match status" value="1"/>
</dbReference>
<evidence type="ECO:0000313" key="3">
    <source>
        <dbReference type="Proteomes" id="UP000065511"/>
    </source>
</evidence>
<dbReference type="OrthoDB" id="357294at2"/>
<keyword evidence="3" id="KW-1185">Reference proteome</keyword>
<dbReference type="Proteomes" id="UP000183039">
    <property type="component" value="Unassembled WGS sequence"/>
</dbReference>
<dbReference type="RefSeq" id="WP_071876306.1">
    <property type="nucleotide sequence ID" value="NZ_JXLC01000002.1"/>
</dbReference>
<evidence type="ECO:0000313" key="1">
    <source>
        <dbReference type="EMBL" id="ALS00234.1"/>
    </source>
</evidence>
<evidence type="ECO:0000313" key="4">
    <source>
        <dbReference type="Proteomes" id="UP000183039"/>
    </source>
</evidence>
<dbReference type="PANTHER" id="PTHR40590:SF1">
    <property type="entry name" value="CYTOPLASMIC PROTEIN"/>
    <property type="match status" value="1"/>
</dbReference>
<dbReference type="InterPro" id="IPR002816">
    <property type="entry name" value="TraB/PrgY/GumN_fam"/>
</dbReference>
<gene>
    <name evidence="1" type="ORF">ATZ33_02230</name>
    <name evidence="2" type="ORF">RV15_GL001246</name>
</gene>
<protein>
    <recommendedName>
        <fullName evidence="5">Polysaccharide biosynthesis protein GumN</fullName>
    </recommendedName>
</protein>
<reference evidence="1 3" key="2">
    <citation type="submission" date="2015-12" db="EMBL/GenBank/DDBJ databases">
        <authorList>
            <person name="Lauer A."/>
            <person name="Humrighouse B."/>
            <person name="Loparev V."/>
            <person name="Shewmaker P.L."/>
            <person name="Whitney A.M."/>
            <person name="McLaughlin R.W."/>
        </authorList>
    </citation>
    <scope>NUCLEOTIDE SEQUENCE [LARGE SCALE GENOMIC DNA]</scope>
    <source>
        <strain evidence="1 3">LMG 23085</strain>
    </source>
</reference>
<proteinExistence type="predicted"/>
<name>A0A0S3K7H7_9ENTE</name>
<dbReference type="EMBL" id="CP013614">
    <property type="protein sequence ID" value="ALS00234.1"/>
    <property type="molecule type" value="Genomic_DNA"/>
</dbReference>
<dbReference type="AlphaFoldDB" id="A0A0S3K7H7"/>
<dbReference type="InterPro" id="IPR047111">
    <property type="entry name" value="YbaP-like"/>
</dbReference>
<dbReference type="CDD" id="cd14789">
    <property type="entry name" value="Tiki"/>
    <property type="match status" value="1"/>
</dbReference>
<organism evidence="2 4">
    <name type="scientific">Enterococcus silesiacus</name>
    <dbReference type="NCBI Taxonomy" id="332949"/>
    <lineage>
        <taxon>Bacteria</taxon>
        <taxon>Bacillati</taxon>
        <taxon>Bacillota</taxon>
        <taxon>Bacilli</taxon>
        <taxon>Lactobacillales</taxon>
        <taxon>Enterococcaceae</taxon>
        <taxon>Enterococcus</taxon>
    </lineage>
</organism>
<dbReference type="Proteomes" id="UP000065511">
    <property type="component" value="Chromosome"/>
</dbReference>
<accession>A0A0S3K7H7</accession>
<dbReference type="EMBL" id="JXLC01000002">
    <property type="protein sequence ID" value="OJG93214.1"/>
    <property type="molecule type" value="Genomic_DNA"/>
</dbReference>